<feature type="domain" description="C2H2-type" evidence="11">
    <location>
        <begin position="372"/>
        <end position="399"/>
    </location>
</feature>
<evidence type="ECO:0000259" key="11">
    <source>
        <dbReference type="PROSITE" id="PS50157"/>
    </source>
</evidence>
<evidence type="ECO:0000256" key="4">
    <source>
        <dbReference type="ARBA" id="ARBA00022771"/>
    </source>
</evidence>
<keyword evidence="6" id="KW-0805">Transcription regulation</keyword>
<dbReference type="Ensembl" id="ENSLLET00000026855.1">
    <property type="protein sequence ID" value="ENSLLEP00000025866.1"/>
    <property type="gene ID" value="ENSLLEG00000016404.1"/>
</dbReference>
<evidence type="ECO:0000256" key="6">
    <source>
        <dbReference type="ARBA" id="ARBA00023015"/>
    </source>
</evidence>
<organism evidence="12 13">
    <name type="scientific">Leptobrachium leishanense</name>
    <name type="common">Leishan spiny toad</name>
    <dbReference type="NCBI Taxonomy" id="445787"/>
    <lineage>
        <taxon>Eukaryota</taxon>
        <taxon>Metazoa</taxon>
        <taxon>Chordata</taxon>
        <taxon>Craniata</taxon>
        <taxon>Vertebrata</taxon>
        <taxon>Euteleostomi</taxon>
        <taxon>Amphibia</taxon>
        <taxon>Batrachia</taxon>
        <taxon>Anura</taxon>
        <taxon>Pelobatoidea</taxon>
        <taxon>Megophryidae</taxon>
        <taxon>Leptobrachium</taxon>
    </lineage>
</organism>
<dbReference type="Gene3D" id="3.30.160.60">
    <property type="entry name" value="Classic Zinc Finger"/>
    <property type="match status" value="6"/>
</dbReference>
<dbReference type="PROSITE" id="PS00028">
    <property type="entry name" value="ZINC_FINGER_C2H2_1"/>
    <property type="match status" value="5"/>
</dbReference>
<evidence type="ECO:0000256" key="5">
    <source>
        <dbReference type="ARBA" id="ARBA00022833"/>
    </source>
</evidence>
<proteinExistence type="predicted"/>
<dbReference type="InterPro" id="IPR036051">
    <property type="entry name" value="KRAB_dom_sf"/>
</dbReference>
<keyword evidence="3" id="KW-0677">Repeat</keyword>
<name>A0A8C5PPC9_9ANUR</name>
<keyword evidence="4 9" id="KW-0863">Zinc-finger</keyword>
<dbReference type="FunFam" id="3.30.160.60:FF:000012">
    <property type="entry name" value="RB-associated KRAB zinc finger protein-like"/>
    <property type="match status" value="1"/>
</dbReference>
<dbReference type="InterPro" id="IPR036236">
    <property type="entry name" value="Znf_C2H2_sf"/>
</dbReference>
<keyword evidence="2" id="KW-0479">Metal-binding</keyword>
<keyword evidence="13" id="KW-1185">Reference proteome</keyword>
<evidence type="ECO:0000313" key="12">
    <source>
        <dbReference type="Ensembl" id="ENSLLEP00000025866.1"/>
    </source>
</evidence>
<dbReference type="InterPro" id="IPR013087">
    <property type="entry name" value="Znf_C2H2_type"/>
</dbReference>
<evidence type="ECO:0000256" key="7">
    <source>
        <dbReference type="ARBA" id="ARBA00023163"/>
    </source>
</evidence>
<keyword evidence="5" id="KW-0862">Zinc</keyword>
<dbReference type="GO" id="GO:0006355">
    <property type="term" value="P:regulation of DNA-templated transcription"/>
    <property type="evidence" value="ECO:0007669"/>
    <property type="project" value="InterPro"/>
</dbReference>
<dbReference type="GO" id="GO:0005634">
    <property type="term" value="C:nucleus"/>
    <property type="evidence" value="ECO:0007669"/>
    <property type="project" value="UniProtKB-SubCell"/>
</dbReference>
<feature type="compositionally biased region" description="Polar residues" evidence="10">
    <location>
        <begin position="530"/>
        <end position="543"/>
    </location>
</feature>
<dbReference type="Proteomes" id="UP000694569">
    <property type="component" value="Unplaced"/>
</dbReference>
<evidence type="ECO:0000256" key="8">
    <source>
        <dbReference type="ARBA" id="ARBA00023242"/>
    </source>
</evidence>
<evidence type="ECO:0000313" key="13">
    <source>
        <dbReference type="Proteomes" id="UP000694569"/>
    </source>
</evidence>
<dbReference type="GeneTree" id="ENSGT00950000182774"/>
<dbReference type="PROSITE" id="PS50157">
    <property type="entry name" value="ZINC_FINGER_C2H2_2"/>
    <property type="match status" value="7"/>
</dbReference>
<dbReference type="SUPFAM" id="SSF57667">
    <property type="entry name" value="beta-beta-alpha zinc fingers"/>
    <property type="match status" value="5"/>
</dbReference>
<feature type="domain" description="C2H2-type" evidence="11">
    <location>
        <begin position="456"/>
        <end position="483"/>
    </location>
</feature>
<dbReference type="GO" id="GO:0008270">
    <property type="term" value="F:zinc ion binding"/>
    <property type="evidence" value="ECO:0007669"/>
    <property type="project" value="UniProtKB-KW"/>
</dbReference>
<reference evidence="12" key="2">
    <citation type="submission" date="2025-09" db="UniProtKB">
        <authorList>
            <consortium name="Ensembl"/>
        </authorList>
    </citation>
    <scope>IDENTIFICATION</scope>
</reference>
<dbReference type="FunFam" id="3.30.160.60:FF:000688">
    <property type="entry name" value="zinc finger protein 197 isoform X1"/>
    <property type="match status" value="1"/>
</dbReference>
<protein>
    <recommendedName>
        <fullName evidence="11">C2H2-type domain-containing protein</fullName>
    </recommendedName>
</protein>
<dbReference type="OrthoDB" id="5411773at2759"/>
<dbReference type="Pfam" id="PF00096">
    <property type="entry name" value="zf-C2H2"/>
    <property type="match status" value="5"/>
</dbReference>
<reference evidence="12" key="1">
    <citation type="submission" date="2025-08" db="UniProtKB">
        <authorList>
            <consortium name="Ensembl"/>
        </authorList>
    </citation>
    <scope>IDENTIFICATION</scope>
</reference>
<dbReference type="FunFam" id="3.30.160.60:FF:000706">
    <property type="entry name" value="Zinc finger protein"/>
    <property type="match status" value="1"/>
</dbReference>
<sequence>MEKDRALLAENILNLALEIIQLLIGEDYIIMKKQNAHAMNVTQGFEVSSKTKDPVESACPSPVDCQKNEEKILERANHIIHLLTGRIPVNEEDVAVYFTIEEWDYLVEHQDFYKDFVNLRSEGGLKNKIGKAGPLQPNLLSDKLTKDKNDDETTDLEMCVRSKEVEFQSKPYVEEDSADKAANHAEDNYLSNYADEGPRIADRVMNTLLEPTSTHIYEQAAPWNKLSLPEINIYIPTEHVSEYTAFIKTEASLRTAGNVCTIEDHTAYVKKQVCLEDCAVNTVKFSETSSISIKKEPDSWQEDLAVSSNVLPVGHAKKVNNKPSSLTGSTITNPYAQTVLPQYGADTSTEHYNSMLDFMEGNYAKIMSFSVIKCNDCGRSFNSKSAFTNHQRSKSRGRMYNCSDYQKHFISSPEIFKQMPISGEMNPLTCLECGKYFYSKNLLAQHQWDHFNGKKYSCPECGKRCFSESELDAHQKDHASENKLVCPYCGRSFSRKSDLIRHYKAQTDGRHTFGKEGVVLQKSHSEEKSTGITRAAQSDSQRSQFGEHMGLTLSGTKKCVCSECGKCFSDEAYLLIHQRCHVGKKPFPCFECGKCFTSKSYLSMHQKIHMGKKEFSCSDCGKSFMNSSYLIKHSSTHTK</sequence>
<feature type="domain" description="C2H2-type" evidence="11">
    <location>
        <begin position="587"/>
        <end position="614"/>
    </location>
</feature>
<accession>A0A8C5PPC9</accession>
<dbReference type="InterPro" id="IPR050826">
    <property type="entry name" value="Krueppel_C2H2_ZnFinger"/>
</dbReference>
<evidence type="ECO:0000256" key="10">
    <source>
        <dbReference type="SAM" id="MobiDB-lite"/>
    </source>
</evidence>
<evidence type="ECO:0000256" key="2">
    <source>
        <dbReference type="ARBA" id="ARBA00022723"/>
    </source>
</evidence>
<dbReference type="PANTHER" id="PTHR24377">
    <property type="entry name" value="IP01015P-RELATED"/>
    <property type="match status" value="1"/>
</dbReference>
<evidence type="ECO:0000256" key="1">
    <source>
        <dbReference type="ARBA" id="ARBA00004123"/>
    </source>
</evidence>
<feature type="domain" description="C2H2-type" evidence="11">
    <location>
        <begin position="484"/>
        <end position="516"/>
    </location>
</feature>
<keyword evidence="8" id="KW-0539">Nucleus</keyword>
<comment type="subcellular location">
    <subcellularLocation>
        <location evidence="1">Nucleus</location>
    </subcellularLocation>
</comment>
<feature type="domain" description="C2H2-type" evidence="11">
    <location>
        <begin position="615"/>
        <end position="639"/>
    </location>
</feature>
<feature type="domain" description="C2H2-type" evidence="11">
    <location>
        <begin position="428"/>
        <end position="455"/>
    </location>
</feature>
<feature type="domain" description="C2H2-type" evidence="11">
    <location>
        <begin position="559"/>
        <end position="586"/>
    </location>
</feature>
<evidence type="ECO:0000256" key="9">
    <source>
        <dbReference type="PROSITE-ProRule" id="PRU00042"/>
    </source>
</evidence>
<dbReference type="SUPFAM" id="SSF109640">
    <property type="entry name" value="KRAB domain (Kruppel-associated box)"/>
    <property type="match status" value="1"/>
</dbReference>
<dbReference type="AlphaFoldDB" id="A0A8C5PPC9"/>
<keyword evidence="7" id="KW-0804">Transcription</keyword>
<feature type="region of interest" description="Disordered" evidence="10">
    <location>
        <begin position="523"/>
        <end position="543"/>
    </location>
</feature>
<dbReference type="SMART" id="SM00355">
    <property type="entry name" value="ZnF_C2H2"/>
    <property type="match status" value="7"/>
</dbReference>
<evidence type="ECO:0000256" key="3">
    <source>
        <dbReference type="ARBA" id="ARBA00022737"/>
    </source>
</evidence>